<dbReference type="AlphaFoldDB" id="A0AAJ8B1J6"/>
<dbReference type="FunFam" id="3.40.50.300:FF:000366">
    <property type="entry name" value="GTPase, IMAP family member 2"/>
    <property type="match status" value="1"/>
</dbReference>
<evidence type="ECO:0000256" key="3">
    <source>
        <dbReference type="ARBA" id="ARBA00023134"/>
    </source>
</evidence>
<dbReference type="GeneID" id="127139606"/>
<dbReference type="CDD" id="cd01852">
    <property type="entry name" value="AIG1"/>
    <property type="match status" value="1"/>
</dbReference>
<keyword evidence="4" id="KW-0812">Transmembrane</keyword>
<reference evidence="7" key="1">
    <citation type="submission" date="2025-08" db="UniProtKB">
        <authorList>
            <consortium name="RefSeq"/>
        </authorList>
    </citation>
    <scope>IDENTIFICATION</scope>
    <source>
        <tissue evidence="7">Brain</tissue>
    </source>
</reference>
<dbReference type="SUPFAM" id="SSF52540">
    <property type="entry name" value="P-loop containing nucleoside triphosphate hydrolases"/>
    <property type="match status" value="1"/>
</dbReference>
<keyword evidence="4" id="KW-1133">Transmembrane helix</keyword>
<evidence type="ECO:0000256" key="2">
    <source>
        <dbReference type="ARBA" id="ARBA00022741"/>
    </source>
</evidence>
<keyword evidence="3" id="KW-0342">GTP-binding</keyword>
<dbReference type="Proteomes" id="UP000694890">
    <property type="component" value="Unplaced"/>
</dbReference>
<evidence type="ECO:0000313" key="7">
    <source>
        <dbReference type="RefSeq" id="XP_050923588.1"/>
    </source>
</evidence>
<dbReference type="InterPro" id="IPR006703">
    <property type="entry name" value="G_AIG1"/>
</dbReference>
<dbReference type="InterPro" id="IPR027417">
    <property type="entry name" value="P-loop_NTPase"/>
</dbReference>
<dbReference type="PROSITE" id="PS51720">
    <property type="entry name" value="G_AIG1"/>
    <property type="match status" value="1"/>
</dbReference>
<name>A0AAJ8B1J6_LATCA</name>
<feature type="transmembrane region" description="Helical" evidence="4">
    <location>
        <begin position="277"/>
        <end position="310"/>
    </location>
</feature>
<feature type="domain" description="AIG1-type G" evidence="5">
    <location>
        <begin position="32"/>
        <end position="240"/>
    </location>
</feature>
<dbReference type="Gene3D" id="3.40.50.300">
    <property type="entry name" value="P-loop containing nucleotide triphosphate hydrolases"/>
    <property type="match status" value="1"/>
</dbReference>
<proteinExistence type="inferred from homology"/>
<feature type="transmembrane region" description="Helical" evidence="4">
    <location>
        <begin position="322"/>
        <end position="346"/>
    </location>
</feature>
<sequence>MEGLTVRFSQLKDKAGEVVLQPGRDDKPQSSMSDMRIAVLGKTGAGKSSLCNTMSGRDVFKINHTANSETTQCQRISRSVNGRSITLIDTPGFFDTGRPREEMRSEIVRCITECAPGPHAFLIVLKLEKFTEHENQVIARIKQDFSEEALKYAAVVFTHGDQLPEGMKIEEFFRENKGLCDLLEKCGNRYHVIDNKYWKNQQDEYRSNKFQVAELLNTIDKITEQNKGGCYTNEMLQAVERKIQQEEKNIRLSSANMSGEEIRQKAKRNVSDRLKKAAGITTGALLGALLGVPVMISCVVAAMTGVAAAAAVETAVTAGGAITAGIGLGIGAVFTAVGGAVVGGCIGGDEADQAGSAREAAENTVKAVWDTAKSLVNNKKQQLSVEEQLCLKNK</sequence>
<comment type="similarity">
    <text evidence="1">Belongs to the TRAFAC class TrmE-Era-EngA-EngB-Septin-like GTPase superfamily. AIG1/Toc34/Toc159-like paraseptin GTPase family. IAN subfamily.</text>
</comment>
<evidence type="ECO:0000256" key="4">
    <source>
        <dbReference type="SAM" id="Phobius"/>
    </source>
</evidence>
<dbReference type="Pfam" id="PF04548">
    <property type="entry name" value="AIG1"/>
    <property type="match status" value="1"/>
</dbReference>
<dbReference type="KEGG" id="lcf:127139606"/>
<dbReference type="PANTHER" id="PTHR10903">
    <property type="entry name" value="GTPASE, IMAP FAMILY MEMBER-RELATED"/>
    <property type="match status" value="1"/>
</dbReference>
<accession>A0AAJ8B1J6</accession>
<dbReference type="RefSeq" id="XP_050923588.1">
    <property type="nucleotide sequence ID" value="XM_051067631.1"/>
</dbReference>
<dbReference type="PANTHER" id="PTHR10903:SF62">
    <property type="entry name" value="GTPASE IMAP FAMILY MEMBER 4-LIKE-RELATED"/>
    <property type="match status" value="1"/>
</dbReference>
<protein>
    <submittedName>
        <fullName evidence="7">GTPase IMAP family member 7-like</fullName>
    </submittedName>
</protein>
<evidence type="ECO:0000256" key="1">
    <source>
        <dbReference type="ARBA" id="ARBA00008535"/>
    </source>
</evidence>
<dbReference type="InterPro" id="IPR045058">
    <property type="entry name" value="GIMA/IAN/Toc"/>
</dbReference>
<evidence type="ECO:0000313" key="6">
    <source>
        <dbReference type="Proteomes" id="UP000694890"/>
    </source>
</evidence>
<keyword evidence="4" id="KW-0472">Membrane</keyword>
<evidence type="ECO:0000259" key="5">
    <source>
        <dbReference type="PROSITE" id="PS51720"/>
    </source>
</evidence>
<keyword evidence="2" id="KW-0547">Nucleotide-binding</keyword>
<dbReference type="GO" id="GO:0005525">
    <property type="term" value="F:GTP binding"/>
    <property type="evidence" value="ECO:0007669"/>
    <property type="project" value="UniProtKB-KW"/>
</dbReference>
<gene>
    <name evidence="7" type="primary">LOC127139606</name>
</gene>
<organism evidence="6 7">
    <name type="scientific">Lates calcarifer</name>
    <name type="common">Barramundi</name>
    <name type="synonym">Holocentrus calcarifer</name>
    <dbReference type="NCBI Taxonomy" id="8187"/>
    <lineage>
        <taxon>Eukaryota</taxon>
        <taxon>Metazoa</taxon>
        <taxon>Chordata</taxon>
        <taxon>Craniata</taxon>
        <taxon>Vertebrata</taxon>
        <taxon>Euteleostomi</taxon>
        <taxon>Actinopterygii</taxon>
        <taxon>Neopterygii</taxon>
        <taxon>Teleostei</taxon>
        <taxon>Neoteleostei</taxon>
        <taxon>Acanthomorphata</taxon>
        <taxon>Carangaria</taxon>
        <taxon>Carangaria incertae sedis</taxon>
        <taxon>Centropomidae</taxon>
        <taxon>Lates</taxon>
    </lineage>
</organism>